<dbReference type="GO" id="GO:0051287">
    <property type="term" value="F:NAD binding"/>
    <property type="evidence" value="ECO:0007669"/>
    <property type="project" value="InterPro"/>
</dbReference>
<comment type="cofactor">
    <cofactor evidence="1">
        <name>a divalent metal cation</name>
        <dbReference type="ChEBI" id="CHEBI:60240"/>
    </cofactor>
</comment>
<dbReference type="RefSeq" id="WP_120169714.1">
    <property type="nucleotide sequence ID" value="NZ_MCIB01000023.1"/>
</dbReference>
<dbReference type="Proteomes" id="UP000284177">
    <property type="component" value="Unassembled WGS sequence"/>
</dbReference>
<evidence type="ECO:0000256" key="3">
    <source>
        <dbReference type="ARBA" id="ARBA00022723"/>
    </source>
</evidence>
<dbReference type="OrthoDB" id="9801783at2"/>
<comment type="caution">
    <text evidence="6">The sequence shown here is derived from an EMBL/GenBank/DDBJ whole genome shotgun (WGS) entry which is preliminary data.</text>
</comment>
<dbReference type="GO" id="GO:0046872">
    <property type="term" value="F:metal ion binding"/>
    <property type="evidence" value="ECO:0007669"/>
    <property type="project" value="UniProtKB-KW"/>
</dbReference>
<dbReference type="AlphaFoldDB" id="A0A419T1H7"/>
<keyword evidence="5" id="KW-0520">NAD</keyword>
<dbReference type="EMBL" id="MCIB01000023">
    <property type="protein sequence ID" value="RKD31271.1"/>
    <property type="molecule type" value="Genomic_DNA"/>
</dbReference>
<evidence type="ECO:0000256" key="2">
    <source>
        <dbReference type="ARBA" id="ARBA00009464"/>
    </source>
</evidence>
<comment type="similarity">
    <text evidence="2">Belongs to the PdxA family. PdxA2 subfamily.</text>
</comment>
<evidence type="ECO:0000313" key="6">
    <source>
        <dbReference type="EMBL" id="RKD31271.1"/>
    </source>
</evidence>
<evidence type="ECO:0000256" key="5">
    <source>
        <dbReference type="ARBA" id="ARBA00023027"/>
    </source>
</evidence>
<sequence>MSADNSIIGVTMGDPAGIGPEIILKSYKNKYLKTYNLVIIGNVDVMEKVKNKIGIKGIDVNKINNISKAKFKKNTVNVLHLNNVEIKELVPGKVQSMAGNAAYEYVVKAVELATNNKIDAIATAPLNKEAMHKAGHKYPGHTEILATLTNTKDYAMLLYDKKLKVIHVSTHISLREAIYTLNKDRIVKVIKVAHNTMERLGYKNPRIGVAGINPHAGENGLFGNEEKREIIPAIDMAREDGINVDGPVSPDTIFVKAKNGEYDIVVAMYHDQGHIPLKLLGFNTGVNITAGLPIIRTSVDHGTAFGKAWKGTANEFSMVQAINLAYKLASSCK</sequence>
<evidence type="ECO:0000256" key="4">
    <source>
        <dbReference type="ARBA" id="ARBA00023002"/>
    </source>
</evidence>
<reference evidence="6 7" key="1">
    <citation type="submission" date="2016-08" db="EMBL/GenBank/DDBJ databases">
        <title>Novel Firmicutes and Novel Genomes.</title>
        <authorList>
            <person name="Poppleton D.I."/>
            <person name="Gribaldo S."/>
        </authorList>
    </citation>
    <scope>NUCLEOTIDE SEQUENCE [LARGE SCALE GENOMIC DNA]</scope>
    <source>
        <strain evidence="6 7">CTT3</strain>
    </source>
</reference>
<keyword evidence="4" id="KW-0560">Oxidoreductase</keyword>
<accession>A0A419T1H7</accession>
<dbReference type="NCBIfam" id="TIGR00557">
    <property type="entry name" value="pdxA"/>
    <property type="match status" value="1"/>
</dbReference>
<dbReference type="PANTHER" id="PTHR30004:SF6">
    <property type="entry name" value="D-THREONATE 4-PHOSPHATE DEHYDROGENASE"/>
    <property type="match status" value="1"/>
</dbReference>
<evidence type="ECO:0000313" key="7">
    <source>
        <dbReference type="Proteomes" id="UP000284177"/>
    </source>
</evidence>
<keyword evidence="7" id="KW-1185">Reference proteome</keyword>
<dbReference type="Gene3D" id="3.40.718.10">
    <property type="entry name" value="Isopropylmalate Dehydrogenase"/>
    <property type="match status" value="1"/>
</dbReference>
<dbReference type="PANTHER" id="PTHR30004">
    <property type="entry name" value="4-HYDROXYTHREONINE-4-PHOSPHATE DEHYDROGENASE"/>
    <property type="match status" value="1"/>
</dbReference>
<dbReference type="GO" id="GO:0016491">
    <property type="term" value="F:oxidoreductase activity"/>
    <property type="evidence" value="ECO:0007669"/>
    <property type="project" value="UniProtKB-KW"/>
</dbReference>
<name>A0A419T1H7_9FIRM</name>
<proteinExistence type="inferred from homology"/>
<keyword evidence="3" id="KW-0479">Metal-binding</keyword>
<dbReference type="SUPFAM" id="SSF53659">
    <property type="entry name" value="Isocitrate/Isopropylmalate dehydrogenase-like"/>
    <property type="match status" value="1"/>
</dbReference>
<dbReference type="Pfam" id="PF04166">
    <property type="entry name" value="PdxA"/>
    <property type="match status" value="1"/>
</dbReference>
<evidence type="ECO:0000256" key="1">
    <source>
        <dbReference type="ARBA" id="ARBA00001968"/>
    </source>
</evidence>
<dbReference type="InterPro" id="IPR005255">
    <property type="entry name" value="PdxA_fam"/>
</dbReference>
<organism evidence="6 7">
    <name type="scientific">Thermohalobacter berrensis</name>
    <dbReference type="NCBI Taxonomy" id="99594"/>
    <lineage>
        <taxon>Bacteria</taxon>
        <taxon>Bacillati</taxon>
        <taxon>Bacillota</taxon>
        <taxon>Tissierellia</taxon>
        <taxon>Tissierellales</taxon>
        <taxon>Thermohalobacteraceae</taxon>
        <taxon>Thermohalobacter</taxon>
    </lineage>
</organism>
<protein>
    <submittedName>
        <fullName evidence="6">4-hydroxythreonine-4-phosphate dehydrogenase PdxA</fullName>
    </submittedName>
</protein>
<gene>
    <name evidence="6" type="ORF">BET03_03850</name>
</gene>